<dbReference type="InterPro" id="IPR005563">
    <property type="entry name" value="A_protein"/>
</dbReference>
<dbReference type="RefSeq" id="YP_010768785.1">
    <property type="nucleotide sequence ID" value="NC_073790.1"/>
</dbReference>
<protein>
    <submittedName>
        <fullName evidence="8">Maturation protein</fullName>
    </submittedName>
</protein>
<name>A0A8S5L201_9VIRU</name>
<dbReference type="GO" id="GO:0044423">
    <property type="term" value="C:virion component"/>
    <property type="evidence" value="ECO:0007669"/>
    <property type="project" value="UniProtKB-KW"/>
</dbReference>
<evidence type="ECO:0000313" key="8">
    <source>
        <dbReference type="EMBL" id="DAD51673.1"/>
    </source>
</evidence>
<evidence type="ECO:0000256" key="4">
    <source>
        <dbReference type="ARBA" id="ARBA00022844"/>
    </source>
</evidence>
<evidence type="ECO:0000256" key="2">
    <source>
        <dbReference type="ARBA" id="ARBA00022581"/>
    </source>
</evidence>
<evidence type="ECO:0000256" key="3">
    <source>
        <dbReference type="ARBA" id="ARBA00022804"/>
    </source>
</evidence>
<dbReference type="GeneID" id="80396979"/>
<dbReference type="KEGG" id="vg:80396979"/>
<evidence type="ECO:0000256" key="1">
    <source>
        <dbReference type="ARBA" id="ARBA00004328"/>
    </source>
</evidence>
<organism evidence="8 9">
    <name type="scientific">ssRNA phage Gerhypos.4_10</name>
    <dbReference type="NCBI Taxonomy" id="2786310"/>
    <lineage>
        <taxon>Viruses</taxon>
        <taxon>Riboviria</taxon>
        <taxon>Orthornavirae</taxon>
        <taxon>Lenarviricota</taxon>
        <taxon>Leviviricetes</taxon>
        <taxon>Norzivirales</taxon>
        <taxon>Atkinsviridae</taxon>
        <taxon>Hysdruvirus</taxon>
        <taxon>Hysdruvirus tellurihabitans</taxon>
    </lineage>
</organism>
<reference evidence="8" key="1">
    <citation type="submission" date="2020-09" db="EMBL/GenBank/DDBJ databases">
        <title>Leviviricetes taxonomy.</title>
        <authorList>
            <person name="Stockdale S.R."/>
            <person name="Callanan J."/>
            <person name="Adriaenssens E.M."/>
            <person name="Kuhn J.H."/>
            <person name="Rumnieks J."/>
            <person name="Shkoporov A."/>
            <person name="Draper L.A."/>
            <person name="Ross P."/>
            <person name="Hill C."/>
        </authorList>
    </citation>
    <scope>NUCLEOTIDE SEQUENCE</scope>
</reference>
<comment type="subcellular location">
    <subcellularLocation>
        <location evidence="1">Virion</location>
    </subcellularLocation>
</comment>
<keyword evidence="4" id="KW-0946">Virion</keyword>
<evidence type="ECO:0000256" key="7">
    <source>
        <dbReference type="ARBA" id="ARBA00035110"/>
    </source>
</evidence>
<evidence type="ECO:0000313" key="9">
    <source>
        <dbReference type="Proteomes" id="UP000677455"/>
    </source>
</evidence>
<dbReference type="Proteomes" id="UP000677455">
    <property type="component" value="Segment"/>
</dbReference>
<keyword evidence="9" id="KW-1185">Reference proteome</keyword>
<comment type="similarity">
    <text evidence="7">Belongs to the Leviviricetes maturation protein family.</text>
</comment>
<evidence type="ECO:0000256" key="5">
    <source>
        <dbReference type="ARBA" id="ARBA00023104"/>
    </source>
</evidence>
<keyword evidence="2" id="KW-0945">Host-virus interaction</keyword>
<proteinExistence type="inferred from homology"/>
<keyword evidence="5" id="KW-1175">Viral attachment to host cell pilus</keyword>
<dbReference type="GO" id="GO:0039666">
    <property type="term" value="P:virion attachment to host cell pilus"/>
    <property type="evidence" value="ECO:0007669"/>
    <property type="project" value="UniProtKB-KW"/>
</dbReference>
<keyword evidence="6" id="KW-1160">Virus entry into host cell</keyword>
<gene>
    <name evidence="8" type="primary">Gerhypos.4_10_1</name>
</gene>
<sequence>MTRVSFCGRTQIPLLTATMERVMSNKESKYHMLGGRTHFDNVQKLSNQAETHTQSDSWFYSTATDSFAGTTNPHWRDQVRYGGNATTPASGTKYLVKEYEYLSWAIKWVDDGSRLSGFDYSTQSGYGVPPYSFPAIASTPADVVADTNNRAIRKFLDAADQARSSVEAGQDFAEWKETIHGLHRPMDSMRKLTVRTLMDLKKRLIGRRLKRLQFLKAVADSYLEWTFGWAPLAKDIEDAVVGLQTRLQRPQVVSIRASAKGIGRVTEVTGFTVQGPNYARRFQSQVRGSYYRRLKGGIRTGAVNGAIGRKQVLQLDAAHFASTVWDIIPYSFVADYFVNIGDIIEAMSFRIGNLSWGCDTTLIVNEAIFRDVSFDANSIIRPHMNIISSRWAGGNARLQTRTFTRNPITSQSLVPSFRFNLPISSKPWENLGFLTLARAANAAISAEYRRFK</sequence>
<evidence type="ECO:0000256" key="6">
    <source>
        <dbReference type="ARBA" id="ARBA00023296"/>
    </source>
</evidence>
<keyword evidence="3" id="KW-1161">Viral attachment to host cell</keyword>
<dbReference type="EMBL" id="BK013888">
    <property type="protein sequence ID" value="DAD51673.1"/>
    <property type="molecule type" value="Genomic_RNA"/>
</dbReference>
<accession>A0A8S5L201</accession>
<dbReference type="Pfam" id="PF03863">
    <property type="entry name" value="Phage_mat-A"/>
    <property type="match status" value="1"/>
</dbReference>